<dbReference type="EMBL" id="JARBHB010000004">
    <property type="protein sequence ID" value="KAJ8887843.1"/>
    <property type="molecule type" value="Genomic_DNA"/>
</dbReference>
<organism evidence="1 2">
    <name type="scientific">Dryococelus australis</name>
    <dbReference type="NCBI Taxonomy" id="614101"/>
    <lineage>
        <taxon>Eukaryota</taxon>
        <taxon>Metazoa</taxon>
        <taxon>Ecdysozoa</taxon>
        <taxon>Arthropoda</taxon>
        <taxon>Hexapoda</taxon>
        <taxon>Insecta</taxon>
        <taxon>Pterygota</taxon>
        <taxon>Neoptera</taxon>
        <taxon>Polyneoptera</taxon>
        <taxon>Phasmatodea</taxon>
        <taxon>Verophasmatodea</taxon>
        <taxon>Anareolatae</taxon>
        <taxon>Phasmatidae</taxon>
        <taxon>Eurycanthinae</taxon>
        <taxon>Dryococelus</taxon>
    </lineage>
</organism>
<dbReference type="Proteomes" id="UP001159363">
    <property type="component" value="Chromosome X"/>
</dbReference>
<comment type="caution">
    <text evidence="1">The sequence shown here is derived from an EMBL/GenBank/DDBJ whole genome shotgun (WGS) entry which is preliminary data.</text>
</comment>
<evidence type="ECO:0000313" key="1">
    <source>
        <dbReference type="EMBL" id="KAJ8887843.1"/>
    </source>
</evidence>
<accession>A0ABQ9HVK2</accession>
<keyword evidence="2" id="KW-1185">Reference proteome</keyword>
<gene>
    <name evidence="1" type="ORF">PR048_014061</name>
</gene>
<reference evidence="1 2" key="1">
    <citation type="submission" date="2023-02" db="EMBL/GenBank/DDBJ databases">
        <title>LHISI_Scaffold_Assembly.</title>
        <authorList>
            <person name="Stuart O.P."/>
            <person name="Cleave R."/>
            <person name="Magrath M.J.L."/>
            <person name="Mikheyev A.S."/>
        </authorList>
    </citation>
    <scope>NUCLEOTIDE SEQUENCE [LARGE SCALE GENOMIC DNA]</scope>
    <source>
        <strain evidence="1">Daus_M_001</strain>
        <tissue evidence="1">Leg muscle</tissue>
    </source>
</reference>
<name>A0ABQ9HVK2_9NEOP</name>
<proteinExistence type="predicted"/>
<evidence type="ECO:0008006" key="3">
    <source>
        <dbReference type="Google" id="ProtNLM"/>
    </source>
</evidence>
<evidence type="ECO:0000313" key="2">
    <source>
        <dbReference type="Proteomes" id="UP001159363"/>
    </source>
</evidence>
<protein>
    <recommendedName>
        <fullName evidence="3">DDE-1 domain-containing protein</fullName>
    </recommendedName>
</protein>
<sequence length="331" mass="37109">MLVRVDIEEELKIRVIKLVQVGFGLARNQICSFAFRICDEKGIPSLFSNNKVCKDWFYGFMRRNNDIANNLSYCRLMRFDKEIVSAHFELLGKSLDKMNLQNRPPYLQSENCSQLVLAGKGCKSLHAAATHGEKGETVTIILYKGKYSKKELGIDLPNGSVFAKTPKGYIMEEEFCNILHHFNSHRIPGNDLLIFDGYHSHLDNSVLDVAESLGIQLFSLPARCSHELQPLVVESLLELSRGQFPEKNPEIPLGKLQLGTWTHAATPKNAMSRFRATGIFPFNPQVIPETDFAHSDVSDRKPLQTKHTSFSATSCTLKTSTIPATPTALPD</sequence>